<dbReference type="GO" id="GO:0046872">
    <property type="term" value="F:metal ion binding"/>
    <property type="evidence" value="ECO:0007669"/>
    <property type="project" value="InterPro"/>
</dbReference>
<gene>
    <name evidence="2" type="ORF">D1832_10465</name>
</gene>
<feature type="domain" description="Mycothiol-dependent maleylpyruvate isomerase metal-binding" evidence="1">
    <location>
        <begin position="22"/>
        <end position="119"/>
    </location>
</feature>
<reference evidence="2 3" key="1">
    <citation type="submission" date="2018-08" db="EMBL/GenBank/DDBJ databases">
        <title>Whole genome sequence analysis of Dermacoccus abyssi bacteria isolated from Deep Mariana trench Micromonospora spp reveals genes involved in the environmental adaptation and production of secondary metabolites.</title>
        <authorList>
            <person name="Abdel-Mageed W.M."/>
            <person name="Lehri B."/>
            <person name="Nouioui I."/>
            <person name="Goodfellow I."/>
            <person name="Jaspars M."/>
            <person name="Karlyshev A."/>
        </authorList>
    </citation>
    <scope>NUCLEOTIDE SEQUENCE [LARGE SCALE GENOMIC DNA]</scope>
    <source>
        <strain evidence="2 3">MT1.1</strain>
    </source>
</reference>
<proteinExistence type="predicted"/>
<dbReference type="Gene3D" id="1.20.120.450">
    <property type="entry name" value="dinb family like domain"/>
    <property type="match status" value="1"/>
</dbReference>
<dbReference type="AlphaFoldDB" id="A0A417Z323"/>
<organism evidence="2 3">
    <name type="scientific">Dermacoccus abyssi</name>
    <dbReference type="NCBI Taxonomy" id="322596"/>
    <lineage>
        <taxon>Bacteria</taxon>
        <taxon>Bacillati</taxon>
        <taxon>Actinomycetota</taxon>
        <taxon>Actinomycetes</taxon>
        <taxon>Micrococcales</taxon>
        <taxon>Dermacoccaceae</taxon>
        <taxon>Dermacoccus</taxon>
    </lineage>
</organism>
<dbReference type="EMBL" id="QWLM01000012">
    <property type="protein sequence ID" value="RHW44931.1"/>
    <property type="molecule type" value="Genomic_DNA"/>
</dbReference>
<sequence>MSDLELGTRTATRLCFEHQELLLRLILRLGEAELRRPSALPGWSRAHVVAHLARNADATARRVHGALRGIDEPKYPGGEGQRTKEIEVSVRQSRTDLLADAERSFHVLATAFGKRRQTAGLTGSTWEAEATQ</sequence>
<accession>A0A417Z323</accession>
<evidence type="ECO:0000259" key="1">
    <source>
        <dbReference type="Pfam" id="PF11716"/>
    </source>
</evidence>
<dbReference type="InterPro" id="IPR034660">
    <property type="entry name" value="DinB/YfiT-like"/>
</dbReference>
<evidence type="ECO:0000313" key="2">
    <source>
        <dbReference type="EMBL" id="RHW44931.1"/>
    </source>
</evidence>
<dbReference type="SUPFAM" id="SSF109854">
    <property type="entry name" value="DinB/YfiT-like putative metalloenzymes"/>
    <property type="match status" value="1"/>
</dbReference>
<dbReference type="Pfam" id="PF11716">
    <property type="entry name" value="MDMPI_N"/>
    <property type="match status" value="1"/>
</dbReference>
<comment type="caution">
    <text evidence="2">The sequence shown here is derived from an EMBL/GenBank/DDBJ whole genome shotgun (WGS) entry which is preliminary data.</text>
</comment>
<protein>
    <recommendedName>
        <fullName evidence="1">Mycothiol-dependent maleylpyruvate isomerase metal-binding domain-containing protein</fullName>
    </recommendedName>
</protein>
<dbReference type="InterPro" id="IPR024344">
    <property type="entry name" value="MDMPI_metal-binding"/>
</dbReference>
<dbReference type="RefSeq" id="WP_118913888.1">
    <property type="nucleotide sequence ID" value="NZ_CBCRVH010000013.1"/>
</dbReference>
<name>A0A417Z323_9MICO</name>
<dbReference type="Proteomes" id="UP000285376">
    <property type="component" value="Unassembled WGS sequence"/>
</dbReference>
<evidence type="ECO:0000313" key="3">
    <source>
        <dbReference type="Proteomes" id="UP000285376"/>
    </source>
</evidence>